<reference evidence="1" key="1">
    <citation type="submission" date="2010-02" db="EMBL/GenBank/DDBJ databases">
        <title>Sequencing and annotation of the Blastocystis hominis genome.</title>
        <authorList>
            <person name="Wincker P."/>
        </authorList>
    </citation>
    <scope>NUCLEOTIDE SEQUENCE</scope>
    <source>
        <strain evidence="1">Singapore isolate B</strain>
    </source>
</reference>
<evidence type="ECO:0000313" key="2">
    <source>
        <dbReference type="Proteomes" id="UP000008312"/>
    </source>
</evidence>
<evidence type="ECO:0000313" key="1">
    <source>
        <dbReference type="EMBL" id="CBK21689.2"/>
    </source>
</evidence>
<dbReference type="AlphaFoldDB" id="D8M0V0"/>
<accession>D8M0V0</accession>
<proteinExistence type="predicted"/>
<protein>
    <submittedName>
        <fullName evidence="1">Uncharacterized protein</fullName>
    </submittedName>
</protein>
<dbReference type="GeneID" id="24919040"/>
<organism evidence="1">
    <name type="scientific">Blastocystis hominis</name>
    <dbReference type="NCBI Taxonomy" id="12968"/>
    <lineage>
        <taxon>Eukaryota</taxon>
        <taxon>Sar</taxon>
        <taxon>Stramenopiles</taxon>
        <taxon>Bigyra</taxon>
        <taxon>Opalozoa</taxon>
        <taxon>Opalinata</taxon>
        <taxon>Blastocystidae</taxon>
        <taxon>Blastocystis</taxon>
    </lineage>
</organism>
<dbReference type="EMBL" id="FN668644">
    <property type="protein sequence ID" value="CBK21689.2"/>
    <property type="molecule type" value="Genomic_DNA"/>
</dbReference>
<keyword evidence="2" id="KW-1185">Reference proteome</keyword>
<gene>
    <name evidence="1" type="ORF">GSBLH_T00001814001</name>
</gene>
<dbReference type="Proteomes" id="UP000008312">
    <property type="component" value="Unassembled WGS sequence"/>
</dbReference>
<dbReference type="RefSeq" id="XP_012895737.1">
    <property type="nucleotide sequence ID" value="XM_013040283.1"/>
</dbReference>
<name>D8M0V0_BLAHO</name>
<dbReference type="InParanoid" id="D8M0V0"/>
<sequence>MDRNCSSISRLCGRGETRAIRGLLIHPIHRFDTGMKANAVSKFKRLFVEFLVCDKRHKTFVTQRIFILRRFSPIDTSSGT</sequence>